<evidence type="ECO:0000256" key="3">
    <source>
        <dbReference type="ARBA" id="ARBA00022679"/>
    </source>
</evidence>
<comment type="similarity">
    <text evidence="2 6">Belongs to the FPP/GGPP synthase family.</text>
</comment>
<dbReference type="PROSITE" id="PS00723">
    <property type="entry name" value="POLYPRENYL_SYNTHASE_1"/>
    <property type="match status" value="1"/>
</dbReference>
<dbReference type="InterPro" id="IPR000092">
    <property type="entry name" value="Polyprenyl_synt"/>
</dbReference>
<evidence type="ECO:0000256" key="6">
    <source>
        <dbReference type="RuleBase" id="RU004466"/>
    </source>
</evidence>
<sequence>MVQPSTIRADHDLVTAAPDDSPEEWLETHVLDTRTTVAEFIRRRCAEHFRAPDTEILGETLAPFVARGKYIRSTFACLGWLCGRPESVGAAQAAASLELVHAFALIQDDIMDESATRRGAPTVHVQLARWAADKVDQPERFGRSAAVLLSDLCLVWAERMLREAELPREALDRAWPVFDLLRSELAVGQFSDLLNENWATTSLDAVLDVARRKSGNYSVRRPLELGAALAGCSPNVTAALCRYGSAIGEAFQLRDDLLGVFGDPAVTGKPLGDDLRQHKASTVIVAARDLSDDRQRRQLARLSGQRPAPGPDEDAWVAQWQELILDSGATQWAERAIASRVDDALVALANAPAIPPFPRRGLLLLADRCTSRSH</sequence>
<dbReference type="Pfam" id="PF00348">
    <property type="entry name" value="polyprenyl_synt"/>
    <property type="match status" value="1"/>
</dbReference>
<comment type="caution">
    <text evidence="7">The sequence shown here is derived from an EMBL/GenBank/DDBJ whole genome shotgun (WGS) entry which is preliminary data.</text>
</comment>
<dbReference type="EMBL" id="BAAANC010000001">
    <property type="protein sequence ID" value="GAA1521014.1"/>
    <property type="molecule type" value="Genomic_DNA"/>
</dbReference>
<dbReference type="Proteomes" id="UP001500363">
    <property type="component" value="Unassembled WGS sequence"/>
</dbReference>
<keyword evidence="4" id="KW-0479">Metal-binding</keyword>
<dbReference type="RefSeq" id="WP_344172776.1">
    <property type="nucleotide sequence ID" value="NZ_BAAANC010000001.1"/>
</dbReference>
<name>A0ABP4LF71_9ACTN</name>
<keyword evidence="3 6" id="KW-0808">Transferase</keyword>
<evidence type="ECO:0000256" key="2">
    <source>
        <dbReference type="ARBA" id="ARBA00006706"/>
    </source>
</evidence>
<protein>
    <submittedName>
        <fullName evidence="7">Polyprenyl synthetase family protein</fullName>
    </submittedName>
</protein>
<gene>
    <name evidence="7" type="ORF">GCM10009741_22430</name>
</gene>
<dbReference type="SUPFAM" id="SSF48576">
    <property type="entry name" value="Terpenoid synthases"/>
    <property type="match status" value="1"/>
</dbReference>
<keyword evidence="5" id="KW-0460">Magnesium</keyword>
<evidence type="ECO:0000313" key="8">
    <source>
        <dbReference type="Proteomes" id="UP001500363"/>
    </source>
</evidence>
<proteinExistence type="inferred from homology"/>
<dbReference type="PROSITE" id="PS00444">
    <property type="entry name" value="POLYPRENYL_SYNTHASE_2"/>
    <property type="match status" value="1"/>
</dbReference>
<comment type="cofactor">
    <cofactor evidence="1">
        <name>Mg(2+)</name>
        <dbReference type="ChEBI" id="CHEBI:18420"/>
    </cofactor>
</comment>
<dbReference type="SFLD" id="SFLDS00005">
    <property type="entry name" value="Isoprenoid_Synthase_Type_I"/>
    <property type="match status" value="1"/>
</dbReference>
<dbReference type="InterPro" id="IPR008949">
    <property type="entry name" value="Isoprenoid_synthase_dom_sf"/>
</dbReference>
<keyword evidence="8" id="KW-1185">Reference proteome</keyword>
<reference evidence="8" key="1">
    <citation type="journal article" date="2019" name="Int. J. Syst. Evol. Microbiol.">
        <title>The Global Catalogue of Microorganisms (GCM) 10K type strain sequencing project: providing services to taxonomists for standard genome sequencing and annotation.</title>
        <authorList>
            <consortium name="The Broad Institute Genomics Platform"/>
            <consortium name="The Broad Institute Genome Sequencing Center for Infectious Disease"/>
            <person name="Wu L."/>
            <person name="Ma J."/>
        </authorList>
    </citation>
    <scope>NUCLEOTIDE SEQUENCE [LARGE SCALE GENOMIC DNA]</scope>
    <source>
        <strain evidence="8">JCM 14303</strain>
    </source>
</reference>
<evidence type="ECO:0000256" key="4">
    <source>
        <dbReference type="ARBA" id="ARBA00022723"/>
    </source>
</evidence>
<dbReference type="InterPro" id="IPR033749">
    <property type="entry name" value="Polyprenyl_synt_CS"/>
</dbReference>
<dbReference type="Gene3D" id="1.10.600.10">
    <property type="entry name" value="Farnesyl Diphosphate Synthase"/>
    <property type="match status" value="1"/>
</dbReference>
<dbReference type="PANTHER" id="PTHR12001">
    <property type="entry name" value="GERANYLGERANYL PYROPHOSPHATE SYNTHASE"/>
    <property type="match status" value="1"/>
</dbReference>
<accession>A0ABP4LF71</accession>
<evidence type="ECO:0000313" key="7">
    <source>
        <dbReference type="EMBL" id="GAA1521014.1"/>
    </source>
</evidence>
<dbReference type="PANTHER" id="PTHR12001:SF85">
    <property type="entry name" value="SHORT CHAIN ISOPRENYL DIPHOSPHATE SYNTHASE"/>
    <property type="match status" value="1"/>
</dbReference>
<evidence type="ECO:0000256" key="1">
    <source>
        <dbReference type="ARBA" id="ARBA00001946"/>
    </source>
</evidence>
<dbReference type="CDD" id="cd00685">
    <property type="entry name" value="Trans_IPPS_HT"/>
    <property type="match status" value="1"/>
</dbReference>
<organism evidence="7 8">
    <name type="scientific">Kribbella lupini</name>
    <dbReference type="NCBI Taxonomy" id="291602"/>
    <lineage>
        <taxon>Bacteria</taxon>
        <taxon>Bacillati</taxon>
        <taxon>Actinomycetota</taxon>
        <taxon>Actinomycetes</taxon>
        <taxon>Propionibacteriales</taxon>
        <taxon>Kribbellaceae</taxon>
        <taxon>Kribbella</taxon>
    </lineage>
</organism>
<evidence type="ECO:0000256" key="5">
    <source>
        <dbReference type="ARBA" id="ARBA00022842"/>
    </source>
</evidence>